<keyword evidence="10" id="KW-1185">Reference proteome</keyword>
<dbReference type="InterPro" id="IPR051311">
    <property type="entry name" value="DedA_domain"/>
</dbReference>
<dbReference type="OrthoDB" id="3693767at2"/>
<dbReference type="BioCyc" id="SESP1179773:BN6_RS01225-MONOMER"/>
<comment type="subcellular location">
    <subcellularLocation>
        <location evidence="1">Cell membrane</location>
        <topology evidence="1">Multi-pass membrane protein</topology>
    </subcellularLocation>
</comment>
<feature type="transmembrane region" description="Helical" evidence="7">
    <location>
        <begin position="150"/>
        <end position="172"/>
    </location>
</feature>
<keyword evidence="4 7" id="KW-0812">Transmembrane</keyword>
<evidence type="ECO:0000256" key="6">
    <source>
        <dbReference type="ARBA" id="ARBA00023136"/>
    </source>
</evidence>
<keyword evidence="5 7" id="KW-1133">Transmembrane helix</keyword>
<reference evidence="9 10" key="1">
    <citation type="journal article" date="2012" name="BMC Genomics">
        <title>Complete genome sequence of Saccharothrix espanaensis DSM 44229T and comparison to the other completely sequenced Pseudonocardiaceae.</title>
        <authorList>
            <person name="Strobel T."/>
            <person name="Al-Dilaimi A."/>
            <person name="Blom J."/>
            <person name="Gessner A."/>
            <person name="Kalinowski J."/>
            <person name="Luzhetska M."/>
            <person name="Puhler A."/>
            <person name="Szczepanowski R."/>
            <person name="Bechthold A."/>
            <person name="Ruckert C."/>
        </authorList>
    </citation>
    <scope>NUCLEOTIDE SEQUENCE [LARGE SCALE GENOMIC DNA]</scope>
    <source>
        <strain evidence="10">ATCC 51144 / DSM 44229 / JCM 9112 / NBRC 15066 / NRRL 15764</strain>
    </source>
</reference>
<dbReference type="STRING" id="1179773.BN6_02490"/>
<evidence type="ECO:0000259" key="8">
    <source>
        <dbReference type="Pfam" id="PF09335"/>
    </source>
</evidence>
<comment type="similarity">
    <text evidence="2">Belongs to the DedA family.</text>
</comment>
<feature type="domain" description="VTT" evidence="8">
    <location>
        <begin position="16"/>
        <end position="141"/>
    </location>
</feature>
<evidence type="ECO:0000256" key="2">
    <source>
        <dbReference type="ARBA" id="ARBA00010792"/>
    </source>
</evidence>
<evidence type="ECO:0000256" key="3">
    <source>
        <dbReference type="ARBA" id="ARBA00022475"/>
    </source>
</evidence>
<dbReference type="HOGENOM" id="CLU_044208_2_2_11"/>
<dbReference type="InterPro" id="IPR032816">
    <property type="entry name" value="VTT_dom"/>
</dbReference>
<evidence type="ECO:0000313" key="9">
    <source>
        <dbReference type="EMBL" id="CCH27582.1"/>
    </source>
</evidence>
<dbReference type="AlphaFoldDB" id="K0JQY0"/>
<dbReference type="RefSeq" id="WP_015097696.1">
    <property type="nucleotide sequence ID" value="NC_019673.1"/>
</dbReference>
<keyword evidence="3" id="KW-1003">Cell membrane</keyword>
<evidence type="ECO:0000256" key="5">
    <source>
        <dbReference type="ARBA" id="ARBA00022989"/>
    </source>
</evidence>
<organism evidence="9 10">
    <name type="scientific">Saccharothrix espanaensis (strain ATCC 51144 / DSM 44229 / JCM 9112 / NBRC 15066 / NRRL 15764)</name>
    <dbReference type="NCBI Taxonomy" id="1179773"/>
    <lineage>
        <taxon>Bacteria</taxon>
        <taxon>Bacillati</taxon>
        <taxon>Actinomycetota</taxon>
        <taxon>Actinomycetes</taxon>
        <taxon>Pseudonocardiales</taxon>
        <taxon>Pseudonocardiaceae</taxon>
        <taxon>Saccharothrix</taxon>
    </lineage>
</organism>
<dbReference type="GO" id="GO:0005886">
    <property type="term" value="C:plasma membrane"/>
    <property type="evidence" value="ECO:0007669"/>
    <property type="project" value="UniProtKB-SubCell"/>
</dbReference>
<protein>
    <submittedName>
        <fullName evidence="9">Putative membrane protein</fullName>
    </submittedName>
</protein>
<gene>
    <name evidence="9" type="ordered locus">BN6_02490</name>
</gene>
<dbReference type="EMBL" id="HE804045">
    <property type="protein sequence ID" value="CCH27582.1"/>
    <property type="molecule type" value="Genomic_DNA"/>
</dbReference>
<feature type="transmembrane region" description="Helical" evidence="7">
    <location>
        <begin position="121"/>
        <end position="144"/>
    </location>
</feature>
<sequence length="184" mass="18860">MTALLLLFVVAAVPLLPTEAVLIGSGVLVASGELSLLAVIPVATAGCFLADLVNYALGRGAGSRAVERVSRRAGARAVVEWTRAKLATRGEPILVAVRWAPGGGVVGALIAGSVRWPLRRFVPVAFIGSALWCTYTALIGYFGGQVVAEPVLAIALSWGAALLVSLPVGLAVRAAQRRVVTPAG</sequence>
<dbReference type="eggNOG" id="COG0586">
    <property type="taxonomic scope" value="Bacteria"/>
</dbReference>
<evidence type="ECO:0000256" key="1">
    <source>
        <dbReference type="ARBA" id="ARBA00004651"/>
    </source>
</evidence>
<dbReference type="PATRIC" id="fig|1179773.3.peg.253"/>
<evidence type="ECO:0000256" key="4">
    <source>
        <dbReference type="ARBA" id="ARBA00022692"/>
    </source>
</evidence>
<dbReference type="Pfam" id="PF09335">
    <property type="entry name" value="VTT_dom"/>
    <property type="match status" value="1"/>
</dbReference>
<dbReference type="PANTHER" id="PTHR42709:SF6">
    <property type="entry name" value="UNDECAPRENYL PHOSPHATE TRANSPORTER A"/>
    <property type="match status" value="1"/>
</dbReference>
<accession>K0JQY0</accession>
<proteinExistence type="inferred from homology"/>
<evidence type="ECO:0000313" key="10">
    <source>
        <dbReference type="Proteomes" id="UP000006281"/>
    </source>
</evidence>
<dbReference type="PANTHER" id="PTHR42709">
    <property type="entry name" value="ALKALINE PHOSPHATASE LIKE PROTEIN"/>
    <property type="match status" value="1"/>
</dbReference>
<evidence type="ECO:0000256" key="7">
    <source>
        <dbReference type="SAM" id="Phobius"/>
    </source>
</evidence>
<feature type="transmembrane region" description="Helical" evidence="7">
    <location>
        <begin position="36"/>
        <end position="57"/>
    </location>
</feature>
<dbReference type="KEGG" id="sesp:BN6_02490"/>
<keyword evidence="6 7" id="KW-0472">Membrane</keyword>
<name>K0JQY0_SACES</name>
<dbReference type="Proteomes" id="UP000006281">
    <property type="component" value="Chromosome"/>
</dbReference>